<protein>
    <submittedName>
        <fullName evidence="1">Putative disease resistance protein RGA1</fullName>
    </submittedName>
</protein>
<dbReference type="AlphaFoldDB" id="A0A314ZL40"/>
<proteinExistence type="predicted"/>
<gene>
    <name evidence="1" type="ORF">Pyn_06953</name>
</gene>
<dbReference type="STRING" id="2094558.A0A314ZL40"/>
<accession>A0A314ZL40</accession>
<evidence type="ECO:0000313" key="1">
    <source>
        <dbReference type="EMBL" id="PQQ20019.1"/>
    </source>
</evidence>
<dbReference type="Proteomes" id="UP000250321">
    <property type="component" value="Unassembled WGS sequence"/>
</dbReference>
<organism evidence="1 2">
    <name type="scientific">Prunus yedoensis var. nudiflora</name>
    <dbReference type="NCBI Taxonomy" id="2094558"/>
    <lineage>
        <taxon>Eukaryota</taxon>
        <taxon>Viridiplantae</taxon>
        <taxon>Streptophyta</taxon>
        <taxon>Embryophyta</taxon>
        <taxon>Tracheophyta</taxon>
        <taxon>Spermatophyta</taxon>
        <taxon>Magnoliopsida</taxon>
        <taxon>eudicotyledons</taxon>
        <taxon>Gunneridae</taxon>
        <taxon>Pentapetalae</taxon>
        <taxon>rosids</taxon>
        <taxon>fabids</taxon>
        <taxon>Rosales</taxon>
        <taxon>Rosaceae</taxon>
        <taxon>Amygdaloideae</taxon>
        <taxon>Amygdaleae</taxon>
        <taxon>Prunus</taxon>
    </lineage>
</organism>
<dbReference type="EMBL" id="PJQY01000047">
    <property type="protein sequence ID" value="PQQ20019.1"/>
    <property type="molecule type" value="Genomic_DNA"/>
</dbReference>
<keyword evidence="2" id="KW-1185">Reference proteome</keyword>
<sequence>MPLHMQNLSSLKSLTIVGVKSCPLGHKLEERCRRGSGEDWSKIAHVPHKYIRSPQVRQSGEVSTVRQERCRRGRLGPEALRQTLLAKLCSLPFLPDYAHFARLPDLRQSNVLMRDMGYFRPNLTITASASFLKLRAFLNREVLEFSEKLETR</sequence>
<comment type="caution">
    <text evidence="1">The sequence shown here is derived from an EMBL/GenBank/DDBJ whole genome shotgun (WGS) entry which is preliminary data.</text>
</comment>
<name>A0A314ZL40_PRUYE</name>
<evidence type="ECO:0000313" key="2">
    <source>
        <dbReference type="Proteomes" id="UP000250321"/>
    </source>
</evidence>
<reference evidence="1 2" key="1">
    <citation type="submission" date="2018-02" db="EMBL/GenBank/DDBJ databases">
        <title>Draft genome of wild Prunus yedoensis var. nudiflora.</title>
        <authorList>
            <person name="Baek S."/>
            <person name="Kim J.-H."/>
            <person name="Choi K."/>
            <person name="Kim G.-B."/>
            <person name="Cho A."/>
            <person name="Jang H."/>
            <person name="Shin C.-H."/>
            <person name="Yu H.-J."/>
            <person name="Mun J.-H."/>
        </authorList>
    </citation>
    <scope>NUCLEOTIDE SEQUENCE [LARGE SCALE GENOMIC DNA]</scope>
    <source>
        <strain evidence="2">cv. Jeju island</strain>
        <tissue evidence="1">Leaf</tissue>
    </source>
</reference>